<keyword evidence="9" id="KW-0326">Glycosidase</keyword>
<dbReference type="SUPFAM" id="SSF81624">
    <property type="entry name" value="N-terminal domain of MutM-like DNA repair proteins"/>
    <property type="match status" value="1"/>
</dbReference>
<evidence type="ECO:0000256" key="2">
    <source>
        <dbReference type="ARBA" id="ARBA00009409"/>
    </source>
</evidence>
<name>A0A4R0NQP1_9SPHI</name>
<dbReference type="RefSeq" id="WP_131593432.1">
    <property type="nucleotide sequence ID" value="NZ_SJSL01000001.1"/>
</dbReference>
<keyword evidence="5" id="KW-0238">DNA-binding</keyword>
<evidence type="ECO:0000256" key="9">
    <source>
        <dbReference type="ARBA" id="ARBA00023295"/>
    </source>
</evidence>
<dbReference type="Gene3D" id="1.10.8.50">
    <property type="match status" value="1"/>
</dbReference>
<evidence type="ECO:0000256" key="1">
    <source>
        <dbReference type="ARBA" id="ARBA00001668"/>
    </source>
</evidence>
<keyword evidence="6" id="KW-0234">DNA repair</keyword>
<evidence type="ECO:0000313" key="12">
    <source>
        <dbReference type="Proteomes" id="UP000293347"/>
    </source>
</evidence>
<proteinExistence type="inferred from homology"/>
<dbReference type="GO" id="GO:0003906">
    <property type="term" value="F:DNA-(apurinic or apyrimidinic site) endonuclease activity"/>
    <property type="evidence" value="ECO:0007669"/>
    <property type="project" value="InterPro"/>
</dbReference>
<dbReference type="OrthoDB" id="9800855at2"/>
<evidence type="ECO:0000256" key="3">
    <source>
        <dbReference type="ARBA" id="ARBA00022763"/>
    </source>
</evidence>
<keyword evidence="8" id="KW-0511">Multifunctional enzyme</keyword>
<dbReference type="Pfam" id="PF01149">
    <property type="entry name" value="Fapy_DNA_glyco"/>
    <property type="match status" value="1"/>
</dbReference>
<evidence type="ECO:0000256" key="4">
    <source>
        <dbReference type="ARBA" id="ARBA00022801"/>
    </source>
</evidence>
<comment type="similarity">
    <text evidence="2">Belongs to the FPG family.</text>
</comment>
<dbReference type="GO" id="GO:0008270">
    <property type="term" value="F:zinc ion binding"/>
    <property type="evidence" value="ECO:0007669"/>
    <property type="project" value="InterPro"/>
</dbReference>
<keyword evidence="7" id="KW-0456">Lyase</keyword>
<dbReference type="Proteomes" id="UP000293347">
    <property type="component" value="Unassembled WGS sequence"/>
</dbReference>
<evidence type="ECO:0000259" key="10">
    <source>
        <dbReference type="PROSITE" id="PS51068"/>
    </source>
</evidence>
<dbReference type="GO" id="GO:0034039">
    <property type="term" value="F:8-oxo-7,8-dihydroguanine DNA N-glycosylase activity"/>
    <property type="evidence" value="ECO:0007669"/>
    <property type="project" value="TreeGrafter"/>
</dbReference>
<keyword evidence="3" id="KW-0227">DNA damage</keyword>
<organism evidence="11 12">
    <name type="scientific">Pedobacter psychroterrae</name>
    <dbReference type="NCBI Taxonomy" id="2530453"/>
    <lineage>
        <taxon>Bacteria</taxon>
        <taxon>Pseudomonadati</taxon>
        <taxon>Bacteroidota</taxon>
        <taxon>Sphingobacteriia</taxon>
        <taxon>Sphingobacteriales</taxon>
        <taxon>Sphingobacteriaceae</taxon>
        <taxon>Pedobacter</taxon>
    </lineage>
</organism>
<protein>
    <submittedName>
        <fullName evidence="11">Formamidopyrimidine-DNA glycosylase</fullName>
    </submittedName>
</protein>
<sequence length="259" mass="29136">MPELPDLEVFAANLEKRFKNKTLENLEVTVAKKLNVSEKELKAALTGHQLRSVLREGKTLQLHFGGGNVLGLHLMLHGEIQLVQHDNEVKFKIIEFYFKGDDSFALTDFQKAATPTLNPGPVTVPDALSPDFSIAYFKGVLAKKKVAVKQVLMDQKIVRGIGNTYADEILWHARVSPFAVAKLIPEAKIKDIHKAVDEVLRKEIMNLTKAIPDSFNAEVYDFLKIHNPKLTESPTGQKIRVDKTGGRKTYYTIEQLDFQ</sequence>
<dbReference type="PANTHER" id="PTHR22993:SF9">
    <property type="entry name" value="FORMAMIDOPYRIMIDINE-DNA GLYCOSYLASE"/>
    <property type="match status" value="1"/>
</dbReference>
<dbReference type="SMART" id="SM00898">
    <property type="entry name" value="Fapy_DNA_glyco"/>
    <property type="match status" value="1"/>
</dbReference>
<dbReference type="GO" id="GO:0003684">
    <property type="term" value="F:damaged DNA binding"/>
    <property type="evidence" value="ECO:0007669"/>
    <property type="project" value="InterPro"/>
</dbReference>
<dbReference type="SUPFAM" id="SSF46946">
    <property type="entry name" value="S13-like H2TH domain"/>
    <property type="match status" value="1"/>
</dbReference>
<dbReference type="AlphaFoldDB" id="A0A4R0NQP1"/>
<evidence type="ECO:0000313" key="11">
    <source>
        <dbReference type="EMBL" id="TCD03126.1"/>
    </source>
</evidence>
<dbReference type="Pfam" id="PF06831">
    <property type="entry name" value="H2TH"/>
    <property type="match status" value="1"/>
</dbReference>
<dbReference type="InterPro" id="IPR012319">
    <property type="entry name" value="FPG_cat"/>
</dbReference>
<keyword evidence="12" id="KW-1185">Reference proteome</keyword>
<dbReference type="PROSITE" id="PS51068">
    <property type="entry name" value="FPG_CAT"/>
    <property type="match status" value="1"/>
</dbReference>
<dbReference type="GO" id="GO:0006284">
    <property type="term" value="P:base-excision repair"/>
    <property type="evidence" value="ECO:0007669"/>
    <property type="project" value="InterPro"/>
</dbReference>
<dbReference type="InterPro" id="IPR010979">
    <property type="entry name" value="Ribosomal_uS13-like_H2TH"/>
</dbReference>
<accession>A0A4R0NQP1</accession>
<dbReference type="GO" id="GO:0016829">
    <property type="term" value="F:lyase activity"/>
    <property type="evidence" value="ECO:0007669"/>
    <property type="project" value="UniProtKB-KW"/>
</dbReference>
<dbReference type="InterPro" id="IPR015886">
    <property type="entry name" value="H2TH_FPG"/>
</dbReference>
<evidence type="ECO:0000256" key="8">
    <source>
        <dbReference type="ARBA" id="ARBA00023268"/>
    </source>
</evidence>
<dbReference type="PANTHER" id="PTHR22993">
    <property type="entry name" value="FORMAMIDOPYRIMIDINE-DNA GLYCOSYLASE"/>
    <property type="match status" value="1"/>
</dbReference>
<comment type="catalytic activity">
    <reaction evidence="1">
        <text>Hydrolysis of DNA containing ring-opened 7-methylguanine residues, releasing 2,6-diamino-4-hydroxy-5-(N-methyl)formamidopyrimidine.</text>
        <dbReference type="EC" id="3.2.2.23"/>
    </reaction>
</comment>
<dbReference type="Gene3D" id="3.20.190.10">
    <property type="entry name" value="MutM-like, N-terminal"/>
    <property type="match status" value="1"/>
</dbReference>
<dbReference type="SMART" id="SM01232">
    <property type="entry name" value="H2TH"/>
    <property type="match status" value="1"/>
</dbReference>
<comment type="caution">
    <text evidence="11">The sequence shown here is derived from an EMBL/GenBank/DDBJ whole genome shotgun (WGS) entry which is preliminary data.</text>
</comment>
<evidence type="ECO:0000256" key="7">
    <source>
        <dbReference type="ARBA" id="ARBA00023239"/>
    </source>
</evidence>
<dbReference type="EMBL" id="SJSL01000001">
    <property type="protein sequence ID" value="TCD03126.1"/>
    <property type="molecule type" value="Genomic_DNA"/>
</dbReference>
<evidence type="ECO:0000256" key="6">
    <source>
        <dbReference type="ARBA" id="ARBA00023204"/>
    </source>
</evidence>
<reference evidence="11 12" key="1">
    <citation type="submission" date="2019-02" db="EMBL/GenBank/DDBJ databases">
        <title>Pedobacter sp. RP-1-14 sp. nov., isolated from Arctic soil.</title>
        <authorList>
            <person name="Dahal R.H."/>
        </authorList>
    </citation>
    <scope>NUCLEOTIDE SEQUENCE [LARGE SCALE GENOMIC DNA]</scope>
    <source>
        <strain evidence="11 12">RP-1-14</strain>
    </source>
</reference>
<keyword evidence="4" id="KW-0378">Hydrolase</keyword>
<dbReference type="InterPro" id="IPR035937">
    <property type="entry name" value="FPG_N"/>
</dbReference>
<gene>
    <name evidence="11" type="ORF">EZ437_03880</name>
</gene>
<evidence type="ECO:0000256" key="5">
    <source>
        <dbReference type="ARBA" id="ARBA00023125"/>
    </source>
</evidence>
<feature type="domain" description="Formamidopyrimidine-DNA glycosylase catalytic" evidence="10">
    <location>
        <begin position="2"/>
        <end position="105"/>
    </location>
</feature>